<keyword evidence="4" id="KW-0479">Metal-binding</keyword>
<sequence length="310" mass="35593">MDAAALCLDLETLSGFLGFAPQHIYYLVESPESYYTTISIPKKSDPMKVRQIDIPFSELKGVQRAINKKILSELPMSDNVHSYVQGRSILTATKLLCPGRAILKVDIADFFPTITYRRVFGLFRRLGYNDAAAFILSRLCTKDDKLSQGAPTSPAISNAIMAGLDKRMERLAETWELKYLRYSDDMFFHKERNFNHTRLADVASSVVESSGFIINSSKTKYHPKGLPRITLGLLTHGPEPRIPGPQRKKYRAAFFRASRNINWAYERQAQLKGMLEWYKCVQGRSDEYIQYQAIFENIERLKIHDSYRSR</sequence>
<dbReference type="GO" id="GO:0003723">
    <property type="term" value="F:RNA binding"/>
    <property type="evidence" value="ECO:0007669"/>
    <property type="project" value="InterPro"/>
</dbReference>
<dbReference type="SUPFAM" id="SSF56672">
    <property type="entry name" value="DNA/RNA polymerases"/>
    <property type="match status" value="1"/>
</dbReference>
<dbReference type="Pfam" id="PF00078">
    <property type="entry name" value="RVT_1"/>
    <property type="match status" value="1"/>
</dbReference>
<evidence type="ECO:0000256" key="6">
    <source>
        <dbReference type="ARBA" id="ARBA00022918"/>
    </source>
</evidence>
<proteinExistence type="inferred from homology"/>
<keyword evidence="2" id="KW-0808">Transferase</keyword>
<dbReference type="PANTHER" id="PTHR34047">
    <property type="entry name" value="NUCLEAR INTRON MATURASE 1, MITOCHONDRIAL-RELATED"/>
    <property type="match status" value="1"/>
</dbReference>
<dbReference type="GO" id="GO:0046872">
    <property type="term" value="F:metal ion binding"/>
    <property type="evidence" value="ECO:0007669"/>
    <property type="project" value="UniProtKB-KW"/>
</dbReference>
<evidence type="ECO:0000256" key="5">
    <source>
        <dbReference type="ARBA" id="ARBA00022842"/>
    </source>
</evidence>
<keyword evidence="7" id="KW-0051">Antiviral defense</keyword>
<dbReference type="NCBIfam" id="NF038233">
    <property type="entry name" value="retron_St85_RT"/>
    <property type="match status" value="1"/>
</dbReference>
<keyword evidence="3" id="KW-0548">Nucleotidyltransferase</keyword>
<feature type="domain" description="Reverse transcriptase" evidence="10">
    <location>
        <begin position="22"/>
        <end position="235"/>
    </location>
</feature>
<organism evidence="11 12">
    <name type="scientific">Litoreibacter ascidiaceicola</name>
    <dbReference type="NCBI Taxonomy" id="1486859"/>
    <lineage>
        <taxon>Bacteria</taxon>
        <taxon>Pseudomonadati</taxon>
        <taxon>Pseudomonadota</taxon>
        <taxon>Alphaproteobacteria</taxon>
        <taxon>Rhodobacterales</taxon>
        <taxon>Roseobacteraceae</taxon>
        <taxon>Litoreibacter</taxon>
    </lineage>
</organism>
<evidence type="ECO:0000259" key="10">
    <source>
        <dbReference type="PROSITE" id="PS50878"/>
    </source>
</evidence>
<dbReference type="OrthoDB" id="7055795at2"/>
<dbReference type="STRING" id="1486859.SAMN05444273_11419"/>
<evidence type="ECO:0000256" key="3">
    <source>
        <dbReference type="ARBA" id="ARBA00022695"/>
    </source>
</evidence>
<dbReference type="RefSeq" id="WP_073146368.1">
    <property type="nucleotide sequence ID" value="NZ_FQUV01000014.1"/>
</dbReference>
<gene>
    <name evidence="11" type="ORF">SAMN05444273_11419</name>
</gene>
<protein>
    <recommendedName>
        <fullName evidence="1">RNA-directed DNA polymerase</fullName>
        <ecNumber evidence="1">2.7.7.49</ecNumber>
    </recommendedName>
</protein>
<accession>A0A1M5EU25</accession>
<dbReference type="PANTHER" id="PTHR34047:SF7">
    <property type="entry name" value="RNA-DIRECTED DNA POLYMERASE"/>
    <property type="match status" value="1"/>
</dbReference>
<dbReference type="EMBL" id="FQUV01000014">
    <property type="protein sequence ID" value="SHF82626.1"/>
    <property type="molecule type" value="Genomic_DNA"/>
</dbReference>
<keyword evidence="6 11" id="KW-0695">RNA-directed DNA polymerase</keyword>
<dbReference type="Proteomes" id="UP000184144">
    <property type="component" value="Unassembled WGS sequence"/>
</dbReference>
<dbReference type="InterPro" id="IPR043502">
    <property type="entry name" value="DNA/RNA_pol_sf"/>
</dbReference>
<dbReference type="GO" id="GO:0003964">
    <property type="term" value="F:RNA-directed DNA polymerase activity"/>
    <property type="evidence" value="ECO:0007669"/>
    <property type="project" value="UniProtKB-KW"/>
</dbReference>
<dbReference type="PROSITE" id="PS50878">
    <property type="entry name" value="RT_POL"/>
    <property type="match status" value="1"/>
</dbReference>
<keyword evidence="5" id="KW-0460">Magnesium</keyword>
<dbReference type="InterPro" id="IPR051083">
    <property type="entry name" value="GrpII_Intron_Splice-Mob/Def"/>
</dbReference>
<evidence type="ECO:0000313" key="12">
    <source>
        <dbReference type="Proteomes" id="UP000184144"/>
    </source>
</evidence>
<dbReference type="InterPro" id="IPR000477">
    <property type="entry name" value="RT_dom"/>
</dbReference>
<name>A0A1M5EU25_9RHOB</name>
<dbReference type="InterPro" id="IPR000123">
    <property type="entry name" value="Reverse_transcriptase_msDNA"/>
</dbReference>
<comment type="similarity">
    <text evidence="8">Belongs to the bacterial reverse transcriptase family.</text>
</comment>
<evidence type="ECO:0000313" key="11">
    <source>
        <dbReference type="EMBL" id="SHF82626.1"/>
    </source>
</evidence>
<reference evidence="12" key="1">
    <citation type="submission" date="2016-11" db="EMBL/GenBank/DDBJ databases">
        <authorList>
            <person name="Varghese N."/>
            <person name="Submissions S."/>
        </authorList>
    </citation>
    <scope>NUCLEOTIDE SEQUENCE [LARGE SCALE GENOMIC DNA]</scope>
    <source>
        <strain evidence="12">DSM 100566</strain>
    </source>
</reference>
<dbReference type="PRINTS" id="PR00866">
    <property type="entry name" value="RNADNAPOLMS"/>
</dbReference>
<dbReference type="CDD" id="cd03487">
    <property type="entry name" value="RT_Bac_retron_II"/>
    <property type="match status" value="1"/>
</dbReference>
<evidence type="ECO:0000256" key="9">
    <source>
        <dbReference type="ARBA" id="ARBA00048173"/>
    </source>
</evidence>
<evidence type="ECO:0000256" key="7">
    <source>
        <dbReference type="ARBA" id="ARBA00023118"/>
    </source>
</evidence>
<keyword evidence="12" id="KW-1185">Reference proteome</keyword>
<evidence type="ECO:0000256" key="1">
    <source>
        <dbReference type="ARBA" id="ARBA00012493"/>
    </source>
</evidence>
<dbReference type="EC" id="2.7.7.49" evidence="1"/>
<evidence type="ECO:0000256" key="4">
    <source>
        <dbReference type="ARBA" id="ARBA00022723"/>
    </source>
</evidence>
<dbReference type="GO" id="GO:0051607">
    <property type="term" value="P:defense response to virus"/>
    <property type="evidence" value="ECO:0007669"/>
    <property type="project" value="UniProtKB-KW"/>
</dbReference>
<evidence type="ECO:0000256" key="8">
    <source>
        <dbReference type="ARBA" id="ARBA00034120"/>
    </source>
</evidence>
<comment type="catalytic activity">
    <reaction evidence="9">
        <text>DNA(n) + a 2'-deoxyribonucleoside 5'-triphosphate = DNA(n+1) + diphosphate</text>
        <dbReference type="Rhea" id="RHEA:22508"/>
        <dbReference type="Rhea" id="RHEA-COMP:17339"/>
        <dbReference type="Rhea" id="RHEA-COMP:17340"/>
        <dbReference type="ChEBI" id="CHEBI:33019"/>
        <dbReference type="ChEBI" id="CHEBI:61560"/>
        <dbReference type="ChEBI" id="CHEBI:173112"/>
        <dbReference type="EC" id="2.7.7.49"/>
    </reaction>
</comment>
<evidence type="ECO:0000256" key="2">
    <source>
        <dbReference type="ARBA" id="ARBA00022679"/>
    </source>
</evidence>
<dbReference type="AlphaFoldDB" id="A0A1M5EU25"/>